<keyword evidence="3" id="KW-1185">Reference proteome</keyword>
<protein>
    <submittedName>
        <fullName evidence="2">Uncharacterized protein</fullName>
    </submittedName>
</protein>
<proteinExistence type="predicted"/>
<evidence type="ECO:0000256" key="1">
    <source>
        <dbReference type="SAM" id="MobiDB-lite"/>
    </source>
</evidence>
<name>A0AAD4M0U5_9AGAM</name>
<evidence type="ECO:0000313" key="2">
    <source>
        <dbReference type="EMBL" id="KAI0298054.1"/>
    </source>
</evidence>
<feature type="compositionally biased region" description="Polar residues" evidence="1">
    <location>
        <begin position="10"/>
        <end position="23"/>
    </location>
</feature>
<comment type="caution">
    <text evidence="2">The sequence shown here is derived from an EMBL/GenBank/DDBJ whole genome shotgun (WGS) entry which is preliminary data.</text>
</comment>
<evidence type="ECO:0000313" key="3">
    <source>
        <dbReference type="Proteomes" id="UP001203297"/>
    </source>
</evidence>
<gene>
    <name evidence="2" type="ORF">B0F90DRAFT_839480</name>
</gene>
<dbReference type="Proteomes" id="UP001203297">
    <property type="component" value="Unassembled WGS sequence"/>
</dbReference>
<feature type="region of interest" description="Disordered" evidence="1">
    <location>
        <begin position="1"/>
        <end position="31"/>
    </location>
</feature>
<dbReference type="EMBL" id="WTXG01000031">
    <property type="protein sequence ID" value="KAI0298054.1"/>
    <property type="molecule type" value="Genomic_DNA"/>
</dbReference>
<dbReference type="AlphaFoldDB" id="A0AAD4M0U5"/>
<sequence>MSRDGDNHFQAYQQQSTPTSNGDVTRMPEPSYDATRVNTLKFEPTIANQQQPPTSFPIAQIHRTHTEPVMEMPNPSYMSSVLTNAPSSSLVHHLPAPAAASTPLSSRVHMQNTERVSKSKSSEMRLTCRLSNRIMERMCSSLAATIRMIALAPANK</sequence>
<reference evidence="2" key="1">
    <citation type="journal article" date="2022" name="New Phytol.">
        <title>Evolutionary transition to the ectomycorrhizal habit in the genomes of a hyperdiverse lineage of mushroom-forming fungi.</title>
        <authorList>
            <person name="Looney B."/>
            <person name="Miyauchi S."/>
            <person name="Morin E."/>
            <person name="Drula E."/>
            <person name="Courty P.E."/>
            <person name="Kohler A."/>
            <person name="Kuo A."/>
            <person name="LaButti K."/>
            <person name="Pangilinan J."/>
            <person name="Lipzen A."/>
            <person name="Riley R."/>
            <person name="Andreopoulos W."/>
            <person name="He G."/>
            <person name="Johnson J."/>
            <person name="Nolan M."/>
            <person name="Tritt A."/>
            <person name="Barry K.W."/>
            <person name="Grigoriev I.V."/>
            <person name="Nagy L.G."/>
            <person name="Hibbett D."/>
            <person name="Henrissat B."/>
            <person name="Matheny P.B."/>
            <person name="Labbe J."/>
            <person name="Martin F.M."/>
        </authorList>
    </citation>
    <scope>NUCLEOTIDE SEQUENCE</scope>
    <source>
        <strain evidence="2">BPL690</strain>
    </source>
</reference>
<accession>A0AAD4M0U5</accession>
<feature type="region of interest" description="Disordered" evidence="1">
    <location>
        <begin position="98"/>
        <end position="123"/>
    </location>
</feature>
<organism evidence="2 3">
    <name type="scientific">Multifurca ochricompacta</name>
    <dbReference type="NCBI Taxonomy" id="376703"/>
    <lineage>
        <taxon>Eukaryota</taxon>
        <taxon>Fungi</taxon>
        <taxon>Dikarya</taxon>
        <taxon>Basidiomycota</taxon>
        <taxon>Agaricomycotina</taxon>
        <taxon>Agaricomycetes</taxon>
        <taxon>Russulales</taxon>
        <taxon>Russulaceae</taxon>
        <taxon>Multifurca</taxon>
    </lineage>
</organism>